<organism evidence="1 2">
    <name type="scientific">Enterococcus phage vB_EfaS-DELF1</name>
    <dbReference type="NCBI Taxonomy" id="2683673"/>
    <lineage>
        <taxon>Viruses</taxon>
        <taxon>Duplodnaviria</taxon>
        <taxon>Heunggongvirae</taxon>
        <taxon>Uroviricota</taxon>
        <taxon>Caudoviricetes</taxon>
        <taxon>Delfunavirus</taxon>
        <taxon>Delfunavirus delf1</taxon>
    </lineage>
</organism>
<accession>A0A5S9MMQ1</accession>
<protein>
    <submittedName>
        <fullName evidence="1">Uncharacterized protein</fullName>
    </submittedName>
</protein>
<evidence type="ECO:0000313" key="2">
    <source>
        <dbReference type="Proteomes" id="UP000429954"/>
    </source>
</evidence>
<proteinExistence type="predicted"/>
<name>A0A5S9MMQ1_9CAUD</name>
<evidence type="ECO:0000313" key="1">
    <source>
        <dbReference type="EMBL" id="BBQ04331.1"/>
    </source>
</evidence>
<sequence>MNFKWLWLTYKQLNIQEDFGTWAIRDGLVNKELYCRKDEIYEYHIPKEVNQKILTNNYKRDMMIIQIEEELK</sequence>
<keyword evidence="2" id="KW-1185">Reference proteome</keyword>
<reference evidence="1 2" key="1">
    <citation type="submission" date="2019-12" db="EMBL/GenBank/DDBJ databases">
        <title>Analysis of Enterococcus faecalis vB_EfaS-DELF1.</title>
        <authorList>
            <person name="Delfan A.S."/>
            <person name="Bouzari M."/>
            <person name="Wang R."/>
        </authorList>
    </citation>
    <scope>NUCLEOTIDE SEQUENCE [LARGE SCALE GENOMIC DNA]</scope>
</reference>
<dbReference type="Proteomes" id="UP000429954">
    <property type="component" value="Segment"/>
</dbReference>
<dbReference type="EMBL" id="LC513943">
    <property type="protein sequence ID" value="BBQ04331.1"/>
    <property type="molecule type" value="Genomic_DNA"/>
</dbReference>